<dbReference type="Gene3D" id="3.40.605.10">
    <property type="entry name" value="Aldehyde Dehydrogenase, Chain A, domain 1"/>
    <property type="match status" value="1"/>
</dbReference>
<dbReference type="InterPro" id="IPR016162">
    <property type="entry name" value="Ald_DH_N"/>
</dbReference>
<dbReference type="Gene3D" id="3.40.309.10">
    <property type="entry name" value="Aldehyde Dehydrogenase, Chain A, domain 2"/>
    <property type="match status" value="1"/>
</dbReference>
<proteinExistence type="inferred from homology"/>
<sequence>MSAPQSVSVTHEERILLDGVLRHAGAGGTFDVVNPATGEKVGVAADATAADMDAAIAAARSAFDHTSWATDLEFRQRCLHQLHEAISAEAEVLRLELVIEAGAPLMTTYMAQLDWPLSDGLLWPAEAVAGLPWHRRLSDSSLLGITNMRHVFKEPVGVVAGIIPWNFPFEILINKLGPILATGNTVVIKAASETPWNATRVGRLIAEKTEIPAGVVNIITTSDIAVAERLVTDPRVDMISFTGSTRTGRLITEKSAPTFKKLLLELGGKSAGIVLDDADLASALPAAMSACMHAGQGCALPTRLLVHRSKYDQAVAALEEIYAAIPYGDPADPGVFCGPVITEKQRTNILELIRRGEAEGGRLIVGGRIPEDRPQGYFVQPTLFADVDNAAAISQAEIFGPVLSVTPFDDDADAIRIANDSIYGLSGTVFTTSPERALTIARGVRTGSFMINGGMFYGSDSPYGGYKHSGVGRQGGIEGLETYLETKAVATTLPLDIA</sequence>
<dbReference type="InterPro" id="IPR016163">
    <property type="entry name" value="Ald_DH_C"/>
</dbReference>
<dbReference type="SUPFAM" id="SSF53720">
    <property type="entry name" value="ALDH-like"/>
    <property type="match status" value="1"/>
</dbReference>
<dbReference type="Proteomes" id="UP000271469">
    <property type="component" value="Chromosome"/>
</dbReference>
<evidence type="ECO:0000313" key="6">
    <source>
        <dbReference type="EMBL" id="AZG45514.1"/>
    </source>
</evidence>
<evidence type="ECO:0000256" key="4">
    <source>
        <dbReference type="RuleBase" id="RU003345"/>
    </source>
</evidence>
<dbReference type="PANTHER" id="PTHR42804:SF1">
    <property type="entry name" value="ALDEHYDE DEHYDROGENASE-RELATED"/>
    <property type="match status" value="1"/>
</dbReference>
<dbReference type="EC" id="1.2.1.83" evidence="6"/>
<evidence type="ECO:0000256" key="2">
    <source>
        <dbReference type="ARBA" id="ARBA00023002"/>
    </source>
</evidence>
<accession>A0A3G8JKE2</accession>
<name>A0A3G8JKE2_9ACTN</name>
<feature type="domain" description="Aldehyde dehydrogenase" evidence="5">
    <location>
        <begin position="27"/>
        <end position="489"/>
    </location>
</feature>
<dbReference type="InterPro" id="IPR016161">
    <property type="entry name" value="Ald_DH/histidinol_DH"/>
</dbReference>
<dbReference type="EMBL" id="CP033972">
    <property type="protein sequence ID" value="AZG45514.1"/>
    <property type="molecule type" value="Genomic_DNA"/>
</dbReference>
<dbReference type="OrthoDB" id="6882680at2"/>
<keyword evidence="7" id="KW-1185">Reference proteome</keyword>
<evidence type="ECO:0000256" key="1">
    <source>
        <dbReference type="ARBA" id="ARBA00009986"/>
    </source>
</evidence>
<dbReference type="InterPro" id="IPR029510">
    <property type="entry name" value="Ald_DH_CS_GLU"/>
</dbReference>
<dbReference type="AlphaFoldDB" id="A0A3G8JKE2"/>
<dbReference type="PROSITE" id="PS00687">
    <property type="entry name" value="ALDEHYDE_DEHYDR_GLU"/>
    <property type="match status" value="1"/>
</dbReference>
<dbReference type="KEGG" id="gom:D7316_02110"/>
<dbReference type="GO" id="GO:0016620">
    <property type="term" value="F:oxidoreductase activity, acting on the aldehyde or oxo group of donors, NAD or NADP as acceptor"/>
    <property type="evidence" value="ECO:0007669"/>
    <property type="project" value="InterPro"/>
</dbReference>
<evidence type="ECO:0000256" key="3">
    <source>
        <dbReference type="PROSITE-ProRule" id="PRU10007"/>
    </source>
</evidence>
<reference evidence="6 7" key="1">
    <citation type="submission" date="2018-11" db="EMBL/GenBank/DDBJ databases">
        <title>Gordonia insulae sp. nov., isolated from an island soil.</title>
        <authorList>
            <person name="Kim Y.S."/>
            <person name="Kim S.B."/>
        </authorList>
    </citation>
    <scope>NUCLEOTIDE SEQUENCE [LARGE SCALE GENOMIC DNA]</scope>
    <source>
        <strain evidence="6 7">MMS17-SY073</strain>
    </source>
</reference>
<keyword evidence="2 4" id="KW-0560">Oxidoreductase</keyword>
<organism evidence="6 7">
    <name type="scientific">Gordonia insulae</name>
    <dbReference type="NCBI Taxonomy" id="2420509"/>
    <lineage>
        <taxon>Bacteria</taxon>
        <taxon>Bacillati</taxon>
        <taxon>Actinomycetota</taxon>
        <taxon>Actinomycetes</taxon>
        <taxon>Mycobacteriales</taxon>
        <taxon>Gordoniaceae</taxon>
        <taxon>Gordonia</taxon>
    </lineage>
</organism>
<dbReference type="CDD" id="cd07089">
    <property type="entry name" value="ALDH_CddD-AldA-like"/>
    <property type="match status" value="1"/>
</dbReference>
<feature type="active site" evidence="3">
    <location>
        <position position="265"/>
    </location>
</feature>
<evidence type="ECO:0000259" key="5">
    <source>
        <dbReference type="Pfam" id="PF00171"/>
    </source>
</evidence>
<dbReference type="RefSeq" id="WP_124708202.1">
    <property type="nucleotide sequence ID" value="NZ_CP033972.1"/>
</dbReference>
<dbReference type="Pfam" id="PF00171">
    <property type="entry name" value="Aldedh"/>
    <property type="match status" value="1"/>
</dbReference>
<comment type="similarity">
    <text evidence="1 4">Belongs to the aldehyde dehydrogenase family.</text>
</comment>
<dbReference type="InterPro" id="IPR015590">
    <property type="entry name" value="Aldehyde_DH_dom"/>
</dbReference>
<protein>
    <submittedName>
        <fullName evidence="6">3-succinoylsemialdehyde-pyridine dehydrogenase</fullName>
        <ecNumber evidence="6">1.2.1.83</ecNumber>
    </submittedName>
</protein>
<evidence type="ECO:0000313" key="7">
    <source>
        <dbReference type="Proteomes" id="UP000271469"/>
    </source>
</evidence>
<gene>
    <name evidence="6" type="primary">ald_4</name>
    <name evidence="6" type="ORF">D7316_02110</name>
</gene>
<dbReference type="PANTHER" id="PTHR42804">
    <property type="entry name" value="ALDEHYDE DEHYDROGENASE"/>
    <property type="match status" value="1"/>
</dbReference>